<name>A3ZUJ4_9BACT</name>
<evidence type="ECO:0000256" key="1">
    <source>
        <dbReference type="SAM" id="Coils"/>
    </source>
</evidence>
<evidence type="ECO:0000313" key="4">
    <source>
        <dbReference type="Proteomes" id="UP000004358"/>
    </source>
</evidence>
<feature type="chain" id="PRO_5002664924" evidence="2">
    <location>
        <begin position="21"/>
        <end position="367"/>
    </location>
</feature>
<dbReference type="Proteomes" id="UP000004358">
    <property type="component" value="Unassembled WGS sequence"/>
</dbReference>
<dbReference type="STRING" id="314230.DSM3645_22229"/>
<dbReference type="OrthoDB" id="271351at2"/>
<dbReference type="EMBL" id="AANZ01000012">
    <property type="protein sequence ID" value="EAQ79904.1"/>
    <property type="molecule type" value="Genomic_DNA"/>
</dbReference>
<proteinExistence type="predicted"/>
<feature type="signal peptide" evidence="2">
    <location>
        <begin position="1"/>
        <end position="20"/>
    </location>
</feature>
<comment type="caution">
    <text evidence="3">The sequence shown here is derived from an EMBL/GenBank/DDBJ whole genome shotgun (WGS) entry which is preliminary data.</text>
</comment>
<keyword evidence="1" id="KW-0175">Coiled coil</keyword>
<dbReference type="SUPFAM" id="SSF48371">
    <property type="entry name" value="ARM repeat"/>
    <property type="match status" value="1"/>
</dbReference>
<reference evidence="3 4" key="1">
    <citation type="submission" date="2006-02" db="EMBL/GenBank/DDBJ databases">
        <authorList>
            <person name="Amann R."/>
            <person name="Ferriera S."/>
            <person name="Johnson J."/>
            <person name="Kravitz S."/>
            <person name="Halpern A."/>
            <person name="Remington K."/>
            <person name="Beeson K."/>
            <person name="Tran B."/>
            <person name="Rogers Y.-H."/>
            <person name="Friedman R."/>
            <person name="Venter J.C."/>
        </authorList>
    </citation>
    <scope>NUCLEOTIDE SEQUENCE [LARGE SCALE GENOMIC DNA]</scope>
    <source>
        <strain evidence="3 4">DSM 3645</strain>
    </source>
</reference>
<keyword evidence="2" id="KW-0732">Signal</keyword>
<dbReference type="AlphaFoldDB" id="A3ZUJ4"/>
<evidence type="ECO:0000313" key="3">
    <source>
        <dbReference type="EMBL" id="EAQ79904.1"/>
    </source>
</evidence>
<protein>
    <submittedName>
        <fullName evidence="3">Uncharacterized protein</fullName>
    </submittedName>
</protein>
<sequence>MSIRIFACLLLLLASLPAVAAEPEKSTESNPAVVATATAKSAETDRTIRRAIRQLDSDTFAERREAAEQLRDAGPAAIASLEEACRDGAGERVAQSIEILQSFAASEDREVSAAALHALKNIADGENATAAKLAATAVHSIRTTPGMRPAPEAGGDRIAGFNPFDNAMLQGMRGRERNFSMSTVRNNGREQIKITDGERRVEIDKDPSGPLRVEWREGNDAPQVAEADDLDQLRKDHPQAAEIYDQYQAQIAGAQGMLGERFFAPLRLDGLPIPQPMRQMDEQWARMRAEHQQMMEEMRAQHQQRMRNMRQIAPARPANPPTQLRRLQEDARQLQQRIQAGDVDDATIEEISRLQELLKELQRQANQ</sequence>
<dbReference type="RefSeq" id="WP_002652345.1">
    <property type="nucleotide sequence ID" value="NZ_CH672376.1"/>
</dbReference>
<accession>A3ZUJ4</accession>
<dbReference type="eggNOG" id="ENOG502ZG9D">
    <property type="taxonomic scope" value="Bacteria"/>
</dbReference>
<dbReference type="InterPro" id="IPR016024">
    <property type="entry name" value="ARM-type_fold"/>
</dbReference>
<feature type="coiled-coil region" evidence="1">
    <location>
        <begin position="324"/>
        <end position="364"/>
    </location>
</feature>
<organism evidence="3 4">
    <name type="scientific">Blastopirellula marina DSM 3645</name>
    <dbReference type="NCBI Taxonomy" id="314230"/>
    <lineage>
        <taxon>Bacteria</taxon>
        <taxon>Pseudomonadati</taxon>
        <taxon>Planctomycetota</taxon>
        <taxon>Planctomycetia</taxon>
        <taxon>Pirellulales</taxon>
        <taxon>Pirellulaceae</taxon>
        <taxon>Blastopirellula</taxon>
    </lineage>
</organism>
<gene>
    <name evidence="3" type="ORF">DSM3645_22229</name>
</gene>
<dbReference type="HOGENOM" id="CLU_753698_0_0_0"/>
<evidence type="ECO:0000256" key="2">
    <source>
        <dbReference type="SAM" id="SignalP"/>
    </source>
</evidence>